<dbReference type="PANTHER" id="PTHR11012:SF30">
    <property type="entry name" value="PROTEIN KINASE-LIKE DOMAIN-CONTAINING"/>
    <property type="match status" value="1"/>
</dbReference>
<dbReference type="AlphaFoldDB" id="A0AAN7QM23"/>
<dbReference type="Pfam" id="PF02958">
    <property type="entry name" value="EcKL"/>
    <property type="match status" value="1"/>
</dbReference>
<evidence type="ECO:0000259" key="1">
    <source>
        <dbReference type="SMART" id="SM00587"/>
    </source>
</evidence>
<feature type="domain" description="CHK kinase-like" evidence="1">
    <location>
        <begin position="132"/>
        <end position="329"/>
    </location>
</feature>
<accession>A0AAN7QM23</accession>
<dbReference type="SUPFAM" id="SSF56112">
    <property type="entry name" value="Protein kinase-like (PK-like)"/>
    <property type="match status" value="1"/>
</dbReference>
<gene>
    <name evidence="2" type="ORF">RN001_000494</name>
</gene>
<dbReference type="SMART" id="SM00587">
    <property type="entry name" value="CHK"/>
    <property type="match status" value="1"/>
</dbReference>
<organism evidence="2 3">
    <name type="scientific">Aquatica leii</name>
    <dbReference type="NCBI Taxonomy" id="1421715"/>
    <lineage>
        <taxon>Eukaryota</taxon>
        <taxon>Metazoa</taxon>
        <taxon>Ecdysozoa</taxon>
        <taxon>Arthropoda</taxon>
        <taxon>Hexapoda</taxon>
        <taxon>Insecta</taxon>
        <taxon>Pterygota</taxon>
        <taxon>Neoptera</taxon>
        <taxon>Endopterygota</taxon>
        <taxon>Coleoptera</taxon>
        <taxon>Polyphaga</taxon>
        <taxon>Elateriformia</taxon>
        <taxon>Elateroidea</taxon>
        <taxon>Lampyridae</taxon>
        <taxon>Luciolinae</taxon>
        <taxon>Aquatica</taxon>
    </lineage>
</organism>
<dbReference type="InterPro" id="IPR004119">
    <property type="entry name" value="EcKL"/>
</dbReference>
<dbReference type="EMBL" id="JARPUR010000001">
    <property type="protein sequence ID" value="KAK4884223.1"/>
    <property type="molecule type" value="Genomic_DNA"/>
</dbReference>
<protein>
    <recommendedName>
        <fullName evidence="1">CHK kinase-like domain-containing protein</fullName>
    </recommendedName>
</protein>
<name>A0AAN7QM23_9COLE</name>
<dbReference type="InterPro" id="IPR015897">
    <property type="entry name" value="CHK_kinase-like"/>
</dbReference>
<dbReference type="PANTHER" id="PTHR11012">
    <property type="entry name" value="PROTEIN KINASE-LIKE DOMAIN-CONTAINING"/>
    <property type="match status" value="1"/>
</dbReference>
<dbReference type="InterPro" id="IPR011009">
    <property type="entry name" value="Kinase-like_dom_sf"/>
</dbReference>
<reference evidence="3" key="1">
    <citation type="submission" date="2023-01" db="EMBL/GenBank/DDBJ databases">
        <title>Key to firefly adult light organ development and bioluminescence: homeobox transcription factors regulate luciferase expression and transportation to peroxisome.</title>
        <authorList>
            <person name="Fu X."/>
        </authorList>
    </citation>
    <scope>NUCLEOTIDE SEQUENCE [LARGE SCALE GENOMIC DNA]</scope>
</reference>
<evidence type="ECO:0000313" key="2">
    <source>
        <dbReference type="EMBL" id="KAK4884223.1"/>
    </source>
</evidence>
<keyword evidence="3" id="KW-1185">Reference proteome</keyword>
<proteinExistence type="predicted"/>
<evidence type="ECO:0000313" key="3">
    <source>
        <dbReference type="Proteomes" id="UP001353858"/>
    </source>
</evidence>
<dbReference type="Proteomes" id="UP001353858">
    <property type="component" value="Unassembled WGS sequence"/>
</dbReference>
<dbReference type="Gene3D" id="3.90.1200.10">
    <property type="match status" value="1"/>
</dbReference>
<sequence length="412" mass="48606">MNLEQDQLIKQEVLAIFEEVLHEMCIKNYSKKVSCGTEKGQNYLGIIAQVQVNGCDNKMNNVQLHFIIKSAPHDEEYRKLAFVENCYNREIYIYSKLLPEFERIQYEKGIINCFRCYPLFYKASSKCFMEALILQDLKFSGYRHYNQQKFIDCSHIYLLVQKLGAFHALSYATRILKPYLFEDIVKNTQEASFNNFGTECIRSVSKHRIELALKSLDSNSIVYKKFKNFSENMFEILSKCIDSKLVDEYAVINHGDCALTNYMFKYQDSENPNRPTDVCFLDWQLARLGSPVLDLTIILFSTTNQEIRDKHYHSLIMEYYNSVCSMLKEFGIDPKQTLPYQVLLHHLKKYSIFGLYWAILLIYIQLQNVEEKPNSANDVNPFCYNLKNLQEFHTRVKDLILDFDSLKYNFEW</sequence>
<comment type="caution">
    <text evidence="2">The sequence shown here is derived from an EMBL/GenBank/DDBJ whole genome shotgun (WGS) entry which is preliminary data.</text>
</comment>